<evidence type="ECO:0000256" key="1">
    <source>
        <dbReference type="PROSITE-ProRule" id="PRU00175"/>
    </source>
</evidence>
<reference evidence="3 4" key="1">
    <citation type="submission" date="2018-08" db="EMBL/GenBank/DDBJ databases">
        <title>Genome and evolution of the arbuscular mycorrhizal fungus Diversispora epigaea (formerly Glomus versiforme) and its bacterial endosymbionts.</title>
        <authorList>
            <person name="Sun X."/>
            <person name="Fei Z."/>
            <person name="Harrison M."/>
        </authorList>
    </citation>
    <scope>NUCLEOTIDE SEQUENCE [LARGE SCALE GENOMIC DNA]</scope>
    <source>
        <strain evidence="3 4">IT104</strain>
    </source>
</reference>
<accession>A0A397IQP9</accession>
<protein>
    <recommendedName>
        <fullName evidence="2">RING-type domain-containing protein</fullName>
    </recommendedName>
</protein>
<sequence length="810" mass="94902">MAPKNYGPCSVQNCNLPRDRYHQFTSLAYNKAQKKGTYKTYPYLKIGQQLCYLHYLRIVEPDRGQKSRTPEPKNYSFVEQIAMLTKVLYVQRGNIELDPLRFQQMIIKAEPRLEGFFNKLMKALIPNRRSEHNKIEAQKTIVSLCYIMAGLRNKFANDLKLEIGLYLSASGTTRTAIDTMNSIGLSACYTTVNNFKRKLANEHPLKIREFFREQNNYLYIYNLDNYHNIHEKRRPDNVTLSTAKHMATCICKQVSACAPIPIVFNNIPVHNSVNIDASNICFRLINEYHGIFDIAYTNRKKQWITNGKSDINNFDQIELLTVHCYDDAIAERKEERSMKKVRLIGLQEKNLHSMNDYIMALQMILDIDKDTGHLCNRIAPLVADWPGQLFVRKAITNLHKTNSQYIIPDEINSFIPILGPLHVSLNSREHVILIYHSFFEKLFHFVFGKRKVLAKKPKPWRINLLLDLAYNGWNKIRNIVLTKFGINKDIEYRMIIDLLDNIIPTTLDIYATLFRFGSFEEYIETIFRIWTFALRWKRHNYNKAPLAFLSDVFYWQDVKHPFAEVIKLFLVNFNDYYVENMHSKIRAHTSPNNNVDNIIKQAYVIDTRNHCEFKDIFEKTKAYPYKLSSLNLLTEKTALFLLNYFQEIFNNCGKRETVDSRCLPTGYSTSVPPSPDECDLCHKKLDNGEVLICGHGYHFECYQKVEYGCRYCEEYYKRGIYSNVKSFLNRLEKGPNVLTSEEIDEYEEVSLDDEITDNEETNRNQDIHTKFVMALNNVNTCSSEIRWDQMCANERKDLKEYTCEISLPII</sequence>
<dbReference type="Proteomes" id="UP000266861">
    <property type="component" value="Unassembled WGS sequence"/>
</dbReference>
<dbReference type="OrthoDB" id="2412874at2759"/>
<gene>
    <name evidence="3" type="ORF">Glove_166g228</name>
</gene>
<evidence type="ECO:0000313" key="4">
    <source>
        <dbReference type="Proteomes" id="UP000266861"/>
    </source>
</evidence>
<keyword evidence="1" id="KW-0479">Metal-binding</keyword>
<keyword evidence="1" id="KW-0862">Zinc</keyword>
<keyword evidence="1" id="KW-0863">Zinc-finger</keyword>
<organism evidence="3 4">
    <name type="scientific">Diversispora epigaea</name>
    <dbReference type="NCBI Taxonomy" id="1348612"/>
    <lineage>
        <taxon>Eukaryota</taxon>
        <taxon>Fungi</taxon>
        <taxon>Fungi incertae sedis</taxon>
        <taxon>Mucoromycota</taxon>
        <taxon>Glomeromycotina</taxon>
        <taxon>Glomeromycetes</taxon>
        <taxon>Diversisporales</taxon>
        <taxon>Diversisporaceae</taxon>
        <taxon>Diversispora</taxon>
    </lineage>
</organism>
<keyword evidence="4" id="KW-1185">Reference proteome</keyword>
<name>A0A397IQP9_9GLOM</name>
<proteinExistence type="predicted"/>
<feature type="domain" description="RING-type" evidence="2">
    <location>
        <begin position="678"/>
        <end position="713"/>
    </location>
</feature>
<evidence type="ECO:0000259" key="2">
    <source>
        <dbReference type="PROSITE" id="PS50089"/>
    </source>
</evidence>
<dbReference type="AlphaFoldDB" id="A0A397IQP9"/>
<dbReference type="EMBL" id="PQFF01000156">
    <property type="protein sequence ID" value="RHZ78329.1"/>
    <property type="molecule type" value="Genomic_DNA"/>
</dbReference>
<comment type="caution">
    <text evidence="3">The sequence shown here is derived from an EMBL/GenBank/DDBJ whole genome shotgun (WGS) entry which is preliminary data.</text>
</comment>
<dbReference type="InterPro" id="IPR001841">
    <property type="entry name" value="Znf_RING"/>
</dbReference>
<dbReference type="GO" id="GO:0008270">
    <property type="term" value="F:zinc ion binding"/>
    <property type="evidence" value="ECO:0007669"/>
    <property type="project" value="UniProtKB-KW"/>
</dbReference>
<dbReference type="PROSITE" id="PS50089">
    <property type="entry name" value="ZF_RING_2"/>
    <property type="match status" value="1"/>
</dbReference>
<evidence type="ECO:0000313" key="3">
    <source>
        <dbReference type="EMBL" id="RHZ78329.1"/>
    </source>
</evidence>